<proteinExistence type="predicted"/>
<sequence>MRLALKCISTKVKDKAYIMCEFICQIHFSRMDNCMLLLQELVPREN</sequence>
<gene>
    <name evidence="1" type="ORF">PhCBS80983_g04192</name>
</gene>
<protein>
    <submittedName>
        <fullName evidence="1">Uncharacterized protein</fullName>
    </submittedName>
</protein>
<dbReference type="Proteomes" id="UP000318582">
    <property type="component" value="Unassembled WGS sequence"/>
</dbReference>
<reference evidence="1 2" key="1">
    <citation type="journal article" date="2019" name="Sci. Rep.">
        <title>Comparative genomics of chytrid fungi reveal insights into the obligate biotrophic and pathogenic lifestyle of Synchytrium endobioticum.</title>
        <authorList>
            <person name="van de Vossenberg B.T.L.H."/>
            <person name="Warris S."/>
            <person name="Nguyen H.D.T."/>
            <person name="van Gent-Pelzer M.P.E."/>
            <person name="Joly D.L."/>
            <person name="van de Geest H.C."/>
            <person name="Bonants P.J.M."/>
            <person name="Smith D.S."/>
            <person name="Levesque C.A."/>
            <person name="van der Lee T.A.J."/>
        </authorList>
    </citation>
    <scope>NUCLEOTIDE SEQUENCE [LARGE SCALE GENOMIC DNA]</scope>
    <source>
        <strain evidence="1 2">CBS 809.83</strain>
    </source>
</reference>
<dbReference type="AlphaFoldDB" id="A0A507DZ63"/>
<evidence type="ECO:0000313" key="2">
    <source>
        <dbReference type="Proteomes" id="UP000318582"/>
    </source>
</evidence>
<organism evidence="1 2">
    <name type="scientific">Powellomyces hirtus</name>
    <dbReference type="NCBI Taxonomy" id="109895"/>
    <lineage>
        <taxon>Eukaryota</taxon>
        <taxon>Fungi</taxon>
        <taxon>Fungi incertae sedis</taxon>
        <taxon>Chytridiomycota</taxon>
        <taxon>Chytridiomycota incertae sedis</taxon>
        <taxon>Chytridiomycetes</taxon>
        <taxon>Spizellomycetales</taxon>
        <taxon>Powellomycetaceae</taxon>
        <taxon>Powellomyces</taxon>
    </lineage>
</organism>
<comment type="caution">
    <text evidence="1">The sequence shown here is derived from an EMBL/GenBank/DDBJ whole genome shotgun (WGS) entry which is preliminary data.</text>
</comment>
<dbReference type="EMBL" id="QEAQ01000062">
    <property type="protein sequence ID" value="TPX56934.1"/>
    <property type="molecule type" value="Genomic_DNA"/>
</dbReference>
<name>A0A507DZ63_9FUNG</name>
<evidence type="ECO:0000313" key="1">
    <source>
        <dbReference type="EMBL" id="TPX56934.1"/>
    </source>
</evidence>
<accession>A0A507DZ63</accession>
<keyword evidence="2" id="KW-1185">Reference proteome</keyword>